<evidence type="ECO:0000259" key="6">
    <source>
        <dbReference type="Pfam" id="PF00496"/>
    </source>
</evidence>
<keyword evidence="3 5" id="KW-0732">Signal</keyword>
<evidence type="ECO:0000256" key="2">
    <source>
        <dbReference type="ARBA" id="ARBA00022448"/>
    </source>
</evidence>
<dbReference type="PROSITE" id="PS51257">
    <property type="entry name" value="PROKAR_LIPOPROTEIN"/>
    <property type="match status" value="1"/>
</dbReference>
<organism evidence="7 8">
    <name type="scientific">Blautia producta</name>
    <dbReference type="NCBI Taxonomy" id="33035"/>
    <lineage>
        <taxon>Bacteria</taxon>
        <taxon>Bacillati</taxon>
        <taxon>Bacillota</taxon>
        <taxon>Clostridia</taxon>
        <taxon>Lachnospirales</taxon>
        <taxon>Lachnospiraceae</taxon>
        <taxon>Blautia</taxon>
    </lineage>
</organism>
<evidence type="ECO:0000256" key="3">
    <source>
        <dbReference type="ARBA" id="ARBA00022729"/>
    </source>
</evidence>
<evidence type="ECO:0000256" key="4">
    <source>
        <dbReference type="SAM" id="MobiDB-lite"/>
    </source>
</evidence>
<dbReference type="PIRSF" id="PIRSF002741">
    <property type="entry name" value="MppA"/>
    <property type="match status" value="1"/>
</dbReference>
<dbReference type="AlphaFoldDB" id="A0A4P6LX04"/>
<dbReference type="KEGG" id="bpro:PMF13cell1_00898"/>
<feature type="signal peptide" evidence="5">
    <location>
        <begin position="1"/>
        <end position="22"/>
    </location>
</feature>
<accession>A0A4P6LX04</accession>
<dbReference type="Pfam" id="PF00496">
    <property type="entry name" value="SBP_bac_5"/>
    <property type="match status" value="1"/>
</dbReference>
<feature type="chain" id="PRO_5038907329" evidence="5">
    <location>
        <begin position="23"/>
        <end position="550"/>
    </location>
</feature>
<feature type="domain" description="Solute-binding protein family 5" evidence="6">
    <location>
        <begin position="114"/>
        <end position="446"/>
    </location>
</feature>
<dbReference type="Gene3D" id="3.40.190.10">
    <property type="entry name" value="Periplasmic binding protein-like II"/>
    <property type="match status" value="1"/>
</dbReference>
<dbReference type="RefSeq" id="WP_029471196.1">
    <property type="nucleotide sequence ID" value="NZ_CP035945.1"/>
</dbReference>
<dbReference type="InterPro" id="IPR039424">
    <property type="entry name" value="SBP_5"/>
</dbReference>
<evidence type="ECO:0000313" key="8">
    <source>
        <dbReference type="Proteomes" id="UP000289794"/>
    </source>
</evidence>
<reference evidence="7 8" key="1">
    <citation type="submission" date="2019-01" db="EMBL/GenBank/DDBJ databases">
        <title>PMF-metabolizing Aryl O-demethylase.</title>
        <authorList>
            <person name="Kim M."/>
        </authorList>
    </citation>
    <scope>NUCLEOTIDE SEQUENCE [LARGE SCALE GENOMIC DNA]</scope>
    <source>
        <strain evidence="7 8">PMF1</strain>
    </source>
</reference>
<dbReference type="Gene3D" id="3.10.105.10">
    <property type="entry name" value="Dipeptide-binding Protein, Domain 3"/>
    <property type="match status" value="1"/>
</dbReference>
<dbReference type="Proteomes" id="UP000289794">
    <property type="component" value="Chromosome"/>
</dbReference>
<evidence type="ECO:0000313" key="7">
    <source>
        <dbReference type="EMBL" id="QBE95377.1"/>
    </source>
</evidence>
<evidence type="ECO:0000256" key="1">
    <source>
        <dbReference type="ARBA" id="ARBA00005695"/>
    </source>
</evidence>
<dbReference type="PANTHER" id="PTHR30290:SF9">
    <property type="entry name" value="OLIGOPEPTIDE-BINDING PROTEIN APPA"/>
    <property type="match status" value="1"/>
</dbReference>
<dbReference type="PANTHER" id="PTHR30290">
    <property type="entry name" value="PERIPLASMIC BINDING COMPONENT OF ABC TRANSPORTER"/>
    <property type="match status" value="1"/>
</dbReference>
<name>A0A4P6LX04_9FIRM</name>
<dbReference type="InterPro" id="IPR000914">
    <property type="entry name" value="SBP_5_dom"/>
</dbReference>
<comment type="similarity">
    <text evidence="1">Belongs to the bacterial solute-binding protein 5 family.</text>
</comment>
<dbReference type="GO" id="GO:0015833">
    <property type="term" value="P:peptide transport"/>
    <property type="evidence" value="ECO:0007669"/>
    <property type="project" value="TreeGrafter"/>
</dbReference>
<evidence type="ECO:0000256" key="5">
    <source>
        <dbReference type="SAM" id="SignalP"/>
    </source>
</evidence>
<dbReference type="GO" id="GO:0043190">
    <property type="term" value="C:ATP-binding cassette (ABC) transporter complex"/>
    <property type="evidence" value="ECO:0007669"/>
    <property type="project" value="InterPro"/>
</dbReference>
<keyword evidence="2" id="KW-0813">Transport</keyword>
<gene>
    <name evidence="7" type="primary">dppA_1</name>
    <name evidence="7" type="ORF">PMF13cell1_00898</name>
</gene>
<protein>
    <submittedName>
        <fullName evidence="7">Periplasmic dipeptide transport protein</fullName>
    </submittedName>
</protein>
<proteinExistence type="inferred from homology"/>
<dbReference type="InterPro" id="IPR030678">
    <property type="entry name" value="Peptide/Ni-bd"/>
</dbReference>
<dbReference type="GO" id="GO:0042597">
    <property type="term" value="C:periplasmic space"/>
    <property type="evidence" value="ECO:0007669"/>
    <property type="project" value="UniProtKB-ARBA"/>
</dbReference>
<dbReference type="EMBL" id="CP035945">
    <property type="protein sequence ID" value="QBE95377.1"/>
    <property type="molecule type" value="Genomic_DNA"/>
</dbReference>
<feature type="region of interest" description="Disordered" evidence="4">
    <location>
        <begin position="25"/>
        <end position="60"/>
    </location>
</feature>
<dbReference type="CDD" id="cd00995">
    <property type="entry name" value="PBP2_NikA_DppA_OppA_like"/>
    <property type="match status" value="1"/>
</dbReference>
<dbReference type="GO" id="GO:1904680">
    <property type="term" value="F:peptide transmembrane transporter activity"/>
    <property type="evidence" value="ECO:0007669"/>
    <property type="project" value="TreeGrafter"/>
</dbReference>
<sequence length="550" mass="61193">MKGRRFWAVALTACLAAGMIGCGDSGAEKKTADPSSEQTGKQSEDKTEENSGGGTTAKDTLTIGMGNSITTLDFMNGGMTDSAYQLLSMIGTTLLKQVDENHDGIAELVTDGSITESYEWDEDNLGITFHLREGIKMHDGTELNADDVIFCLEKYQTSKEYASVDFENTKALDDYTVYFKLLSSGTVLLNRIATRPIYSKEACEGSSSEGVFFTEGFVSCGPYKIDQWVSGDSVTLSVFDDYYGDKPIIDQVICRFFAEPSVAMMELQSGGVDMITSPDFTDYTSVEDGTYGDQFSTLYVPSVQTYSIYFDMASEKLQPLQLRQAIMYAMNREEISDGTFNGWGSLCYSMHGISYQDLTVYDKDSWPYKTNLDKAKELMKEAGLEDGVTLTLITHNASGYYQKIAEILANQLKEINVDVELNVYEPATFKSLQNATDGSWDISVTSPEVPYATTIGAWFSDGYVDDSMHAGVLPAEGYQEAYELGSSLMQSTDESQIKTMTAELEEKYFNEYLWWCPIQNSGVYTIMSSKLHDVTRMWTQMDITKAYFTE</sequence>
<dbReference type="SUPFAM" id="SSF53850">
    <property type="entry name" value="Periplasmic binding protein-like II"/>
    <property type="match status" value="1"/>
</dbReference>